<keyword evidence="4" id="KW-1133">Transmembrane helix</keyword>
<reference evidence="5" key="1">
    <citation type="submission" date="2022-02" db="EMBL/GenBank/DDBJ databases">
        <title>Corynebacterium sp. from urogenital microbiome.</title>
        <authorList>
            <person name="Cappelli E.A."/>
            <person name="Ribeiro T.G."/>
            <person name="Peixe L."/>
        </authorList>
    </citation>
    <scope>NUCLEOTIDE SEQUENCE</scope>
    <source>
        <strain evidence="5">C8Ua_172</strain>
    </source>
</reference>
<dbReference type="AlphaFoldDB" id="A0A9X3LTL5"/>
<keyword evidence="2" id="KW-0378">Hydrolase</keyword>
<evidence type="ECO:0000256" key="2">
    <source>
        <dbReference type="ARBA" id="ARBA00022801"/>
    </source>
</evidence>
<dbReference type="SUPFAM" id="SSF53933">
    <property type="entry name" value="Microbial ribonucleases"/>
    <property type="match status" value="1"/>
</dbReference>
<dbReference type="RefSeq" id="WP_269964860.1">
    <property type="nucleotide sequence ID" value="NZ_JAKMUS010000003.1"/>
</dbReference>
<dbReference type="Pfam" id="PF00545">
    <property type="entry name" value="Ribonuclease"/>
    <property type="match status" value="1"/>
</dbReference>
<name>A0A9X3LTL5_9CORY</name>
<keyword evidence="4" id="KW-0812">Transmembrane</keyword>
<dbReference type="GO" id="GO:0004521">
    <property type="term" value="F:RNA endonuclease activity"/>
    <property type="evidence" value="ECO:0007669"/>
    <property type="project" value="InterPro"/>
</dbReference>
<dbReference type="GO" id="GO:0003723">
    <property type="term" value="F:RNA binding"/>
    <property type="evidence" value="ECO:0007669"/>
    <property type="project" value="InterPro"/>
</dbReference>
<feature type="transmembrane region" description="Helical" evidence="4">
    <location>
        <begin position="23"/>
        <end position="43"/>
    </location>
</feature>
<dbReference type="EMBL" id="JAKMUS010000003">
    <property type="protein sequence ID" value="MCZ9293399.1"/>
    <property type="molecule type" value="Genomic_DNA"/>
</dbReference>
<dbReference type="InterPro" id="IPR016191">
    <property type="entry name" value="Ribonuclease/ribotoxin"/>
</dbReference>
<protein>
    <submittedName>
        <fullName evidence="5">Ribonuclease</fullName>
    </submittedName>
</protein>
<organism evidence="5 6">
    <name type="scientific">Corynebacterium meitnerae</name>
    <dbReference type="NCBI Taxonomy" id="2913498"/>
    <lineage>
        <taxon>Bacteria</taxon>
        <taxon>Bacillati</taxon>
        <taxon>Actinomycetota</taxon>
        <taxon>Actinomycetes</taxon>
        <taxon>Mycobacteriales</taxon>
        <taxon>Corynebacteriaceae</taxon>
        <taxon>Corynebacterium</taxon>
    </lineage>
</organism>
<evidence type="ECO:0000256" key="3">
    <source>
        <dbReference type="SAM" id="MobiDB-lite"/>
    </source>
</evidence>
<dbReference type="GO" id="GO:0016787">
    <property type="term" value="F:hydrolase activity"/>
    <property type="evidence" value="ECO:0007669"/>
    <property type="project" value="UniProtKB-KW"/>
</dbReference>
<evidence type="ECO:0000313" key="6">
    <source>
        <dbReference type="Proteomes" id="UP001146468"/>
    </source>
</evidence>
<keyword evidence="4" id="KW-0472">Membrane</keyword>
<accession>A0A9X3LTL5</accession>
<feature type="region of interest" description="Disordered" evidence="3">
    <location>
        <begin position="1"/>
        <end position="20"/>
    </location>
</feature>
<keyword evidence="6" id="KW-1185">Reference proteome</keyword>
<evidence type="ECO:0000256" key="4">
    <source>
        <dbReference type="SAM" id="Phobius"/>
    </source>
</evidence>
<dbReference type="Proteomes" id="UP001146468">
    <property type="component" value="Unassembled WGS sequence"/>
</dbReference>
<proteinExistence type="predicted"/>
<dbReference type="Gene3D" id="3.10.450.30">
    <property type="entry name" value="Microbial ribonucleases"/>
    <property type="match status" value="1"/>
</dbReference>
<keyword evidence="1" id="KW-0540">Nuclease</keyword>
<comment type="caution">
    <text evidence="5">The sequence shown here is derived from an EMBL/GenBank/DDBJ whole genome shotgun (WGS) entry which is preliminary data.</text>
</comment>
<dbReference type="InterPro" id="IPR000026">
    <property type="entry name" value="N1-like"/>
</dbReference>
<evidence type="ECO:0000313" key="5">
    <source>
        <dbReference type="EMBL" id="MCZ9293399.1"/>
    </source>
</evidence>
<evidence type="ECO:0000256" key="1">
    <source>
        <dbReference type="ARBA" id="ARBA00022722"/>
    </source>
</evidence>
<gene>
    <name evidence="5" type="ORF">L8U60_02700</name>
</gene>
<feature type="compositionally biased region" description="Polar residues" evidence="3">
    <location>
        <begin position="1"/>
        <end position="15"/>
    </location>
</feature>
<sequence length="148" mass="16343">MSHGPSGSSASNDGDSTNRRTPAFPLLSAITLITMLAIGYSALHDDGVRECGPRQVPEEAFSLIDDIHSNSPLPYPATDGGHFGNYENELPQEHSNYYREYTVPTPGRTGRGERRLVTGGGTPQDPDVYYYTWDHYESFCEIPESDVE</sequence>